<gene>
    <name evidence="2" type="ORF">GCM10023092_25400</name>
</gene>
<name>A0ABP8N1E4_9BACT</name>
<organism evidence="2 3">
    <name type="scientific">Rurimicrobium arvi</name>
    <dbReference type="NCBI Taxonomy" id="2049916"/>
    <lineage>
        <taxon>Bacteria</taxon>
        <taxon>Pseudomonadati</taxon>
        <taxon>Bacteroidota</taxon>
        <taxon>Chitinophagia</taxon>
        <taxon>Chitinophagales</taxon>
        <taxon>Chitinophagaceae</taxon>
        <taxon>Rurimicrobium</taxon>
    </lineage>
</organism>
<protein>
    <submittedName>
        <fullName evidence="2">Uncharacterized protein</fullName>
    </submittedName>
</protein>
<reference evidence="3" key="1">
    <citation type="journal article" date="2019" name="Int. J. Syst. Evol. Microbiol.">
        <title>The Global Catalogue of Microorganisms (GCM) 10K type strain sequencing project: providing services to taxonomists for standard genome sequencing and annotation.</title>
        <authorList>
            <consortium name="The Broad Institute Genomics Platform"/>
            <consortium name="The Broad Institute Genome Sequencing Center for Infectious Disease"/>
            <person name="Wu L."/>
            <person name="Ma J."/>
        </authorList>
    </citation>
    <scope>NUCLEOTIDE SEQUENCE [LARGE SCALE GENOMIC DNA]</scope>
    <source>
        <strain evidence="3">JCM 31921</strain>
    </source>
</reference>
<evidence type="ECO:0000313" key="2">
    <source>
        <dbReference type="EMBL" id="GAA4457928.1"/>
    </source>
</evidence>
<comment type="caution">
    <text evidence="2">The sequence shown here is derived from an EMBL/GenBank/DDBJ whole genome shotgun (WGS) entry which is preliminary data.</text>
</comment>
<feature type="compositionally biased region" description="Basic and acidic residues" evidence="1">
    <location>
        <begin position="250"/>
        <end position="269"/>
    </location>
</feature>
<evidence type="ECO:0000256" key="1">
    <source>
        <dbReference type="SAM" id="MobiDB-lite"/>
    </source>
</evidence>
<dbReference type="RefSeq" id="WP_344827818.1">
    <property type="nucleotide sequence ID" value="NZ_BAABEZ010000024.1"/>
</dbReference>
<dbReference type="Proteomes" id="UP001501410">
    <property type="component" value="Unassembled WGS sequence"/>
</dbReference>
<accession>A0ABP8N1E4</accession>
<sequence length="269" mass="33326">MLTNEKLEERLWDEDHQFIAAQSQARREYEAIYDKYYKSGQQITNDQRAEVRKAFAQFDGRYGEKQEKEMLARHQREREEYNAEAYMKWTKLEEKRSELINKYFGKDEVPKELWDKYKEEVREYDAEWGPKGNQMTAMLEEQQWELSDYQKAMYERYEKTKLSPYQQTIRTHMKERIEFNGKVADNWRQVEIFREELVKEYNDWNNVPDYLKDAHKRNKQEFERVWGEDGLHKQEMRKRHHKEISAQMRVETERYRSKDKQADRDREKE</sequence>
<evidence type="ECO:0000313" key="3">
    <source>
        <dbReference type="Proteomes" id="UP001501410"/>
    </source>
</evidence>
<keyword evidence="3" id="KW-1185">Reference proteome</keyword>
<feature type="region of interest" description="Disordered" evidence="1">
    <location>
        <begin position="233"/>
        <end position="269"/>
    </location>
</feature>
<proteinExistence type="predicted"/>
<dbReference type="EMBL" id="BAABEZ010000024">
    <property type="protein sequence ID" value="GAA4457928.1"/>
    <property type="molecule type" value="Genomic_DNA"/>
</dbReference>